<dbReference type="EMBL" id="REGN01001393">
    <property type="protein sequence ID" value="RNA34969.1"/>
    <property type="molecule type" value="Genomic_DNA"/>
</dbReference>
<dbReference type="Proteomes" id="UP000276133">
    <property type="component" value="Unassembled WGS sequence"/>
</dbReference>
<evidence type="ECO:0000313" key="2">
    <source>
        <dbReference type="Proteomes" id="UP000276133"/>
    </source>
</evidence>
<protein>
    <submittedName>
        <fullName evidence="1">Uncharacterized protein</fullName>
    </submittedName>
</protein>
<name>A0A3M7SGW7_BRAPC</name>
<organism evidence="1 2">
    <name type="scientific">Brachionus plicatilis</name>
    <name type="common">Marine rotifer</name>
    <name type="synonym">Brachionus muelleri</name>
    <dbReference type="NCBI Taxonomy" id="10195"/>
    <lineage>
        <taxon>Eukaryota</taxon>
        <taxon>Metazoa</taxon>
        <taxon>Spiralia</taxon>
        <taxon>Gnathifera</taxon>
        <taxon>Rotifera</taxon>
        <taxon>Eurotatoria</taxon>
        <taxon>Monogononta</taxon>
        <taxon>Pseudotrocha</taxon>
        <taxon>Ploima</taxon>
        <taxon>Brachionidae</taxon>
        <taxon>Brachionus</taxon>
    </lineage>
</organism>
<keyword evidence="2" id="KW-1185">Reference proteome</keyword>
<gene>
    <name evidence="1" type="ORF">BpHYR1_031865</name>
</gene>
<accession>A0A3M7SGW7</accession>
<proteinExistence type="predicted"/>
<evidence type="ECO:0000313" key="1">
    <source>
        <dbReference type="EMBL" id="RNA34969.1"/>
    </source>
</evidence>
<sequence>MDNLRRLEQKQATVPCYLKIKTKFKKLGFFGIFKFTNPLDKSTLPSPGFKILNTEEEIYAKIAKKF</sequence>
<comment type="caution">
    <text evidence="1">The sequence shown here is derived from an EMBL/GenBank/DDBJ whole genome shotgun (WGS) entry which is preliminary data.</text>
</comment>
<reference evidence="1 2" key="1">
    <citation type="journal article" date="2018" name="Sci. Rep.">
        <title>Genomic signatures of local adaptation to the degree of environmental predictability in rotifers.</title>
        <authorList>
            <person name="Franch-Gras L."/>
            <person name="Hahn C."/>
            <person name="Garcia-Roger E.M."/>
            <person name="Carmona M.J."/>
            <person name="Serra M."/>
            <person name="Gomez A."/>
        </authorList>
    </citation>
    <scope>NUCLEOTIDE SEQUENCE [LARGE SCALE GENOMIC DNA]</scope>
    <source>
        <strain evidence="1">HYR1</strain>
    </source>
</reference>
<dbReference type="AlphaFoldDB" id="A0A3M7SGW7"/>